<dbReference type="EMBL" id="JAHHUM010000884">
    <property type="protein sequence ID" value="KAK5616505.1"/>
    <property type="molecule type" value="Genomic_DNA"/>
</dbReference>
<evidence type="ECO:0000313" key="1">
    <source>
        <dbReference type="EMBL" id="KAK5616505.1"/>
    </source>
</evidence>
<sequence>MLKKVLGTNQYESVSLKPCDDHFLNQSKDHLIDLLSITMDNRFRDMSHGILSAMRITNFRYWPEADRNAELIKHFEPVLMRAEVKVGEVLDQWTVLKSRPYQDPNILKKTSPAQRLIGSLARSARTYCIWLTLSFASLLQ</sequence>
<organism evidence="1 2">
    <name type="scientific">Crenichthys baileyi</name>
    <name type="common">White River springfish</name>
    <dbReference type="NCBI Taxonomy" id="28760"/>
    <lineage>
        <taxon>Eukaryota</taxon>
        <taxon>Metazoa</taxon>
        <taxon>Chordata</taxon>
        <taxon>Craniata</taxon>
        <taxon>Vertebrata</taxon>
        <taxon>Euteleostomi</taxon>
        <taxon>Actinopterygii</taxon>
        <taxon>Neopterygii</taxon>
        <taxon>Teleostei</taxon>
        <taxon>Neoteleostei</taxon>
        <taxon>Acanthomorphata</taxon>
        <taxon>Ovalentaria</taxon>
        <taxon>Atherinomorphae</taxon>
        <taxon>Cyprinodontiformes</taxon>
        <taxon>Goodeidae</taxon>
        <taxon>Crenichthys</taxon>
    </lineage>
</organism>
<comment type="caution">
    <text evidence="1">The sequence shown here is derived from an EMBL/GenBank/DDBJ whole genome shotgun (WGS) entry which is preliminary data.</text>
</comment>
<name>A0AAV9S5B5_9TELE</name>
<proteinExistence type="predicted"/>
<dbReference type="Proteomes" id="UP001311232">
    <property type="component" value="Unassembled WGS sequence"/>
</dbReference>
<protein>
    <submittedName>
        <fullName evidence="1">Uncharacterized protein</fullName>
    </submittedName>
</protein>
<accession>A0AAV9S5B5</accession>
<gene>
    <name evidence="1" type="ORF">CRENBAI_009393</name>
</gene>
<dbReference type="AlphaFoldDB" id="A0AAV9S5B5"/>
<reference evidence="1 2" key="1">
    <citation type="submission" date="2021-06" db="EMBL/GenBank/DDBJ databases">
        <authorList>
            <person name="Palmer J.M."/>
        </authorList>
    </citation>
    <scope>NUCLEOTIDE SEQUENCE [LARGE SCALE GENOMIC DNA]</scope>
    <source>
        <strain evidence="1 2">MEX-2019</strain>
        <tissue evidence="1">Muscle</tissue>
    </source>
</reference>
<keyword evidence="2" id="KW-1185">Reference proteome</keyword>
<evidence type="ECO:0000313" key="2">
    <source>
        <dbReference type="Proteomes" id="UP001311232"/>
    </source>
</evidence>